<evidence type="ECO:0000313" key="2">
    <source>
        <dbReference type="EMBL" id="OAH25972.1"/>
    </source>
</evidence>
<sequence>MDFEDFALQFRKRAAARLTEFEATLEKAQKDLEKSAEREAARAREAAQKKAAVAEAGGSSHMQNRPLDYRTPAVPQGTPPQKHPYKPGHIPANVEAIASEKQQAPAPPKAPGQDKPGRVKTGQVKSVLRRG</sequence>
<dbReference type="RefSeq" id="WP_066840274.1">
    <property type="nucleotide sequence ID" value="NZ_LSTQ01000024.1"/>
</dbReference>
<dbReference type="AlphaFoldDB" id="A0A177IAY9"/>
<gene>
    <name evidence="2" type="ORF">AYJ05_00495</name>
</gene>
<feature type="compositionally biased region" description="Basic and acidic residues" evidence="1">
    <location>
        <begin position="29"/>
        <end position="48"/>
    </location>
</feature>
<comment type="caution">
    <text evidence="2">The sequence shown here is derived from an EMBL/GenBank/DDBJ whole genome shotgun (WGS) entry which is preliminary data.</text>
</comment>
<reference evidence="3" key="1">
    <citation type="submission" date="2016-02" db="EMBL/GenBank/DDBJ databases">
        <authorList>
            <person name="Kaur G."/>
            <person name="Nair G.R."/>
            <person name="Mayilraj S."/>
        </authorList>
    </citation>
    <scope>NUCLEOTIDE SEQUENCE [LARGE SCALE GENOMIC DNA]</scope>
    <source>
        <strain evidence="3">GA-15</strain>
    </source>
</reference>
<dbReference type="EMBL" id="LSTQ01000024">
    <property type="protein sequence ID" value="OAH25972.1"/>
    <property type="molecule type" value="Genomic_DNA"/>
</dbReference>
<keyword evidence="3" id="KW-1185">Reference proteome</keyword>
<dbReference type="Proteomes" id="UP000076947">
    <property type="component" value="Unassembled WGS sequence"/>
</dbReference>
<dbReference type="STRING" id="1705.CA21670_01980"/>
<protein>
    <submittedName>
        <fullName evidence="2">Uncharacterized protein</fullName>
    </submittedName>
</protein>
<evidence type="ECO:0000313" key="3">
    <source>
        <dbReference type="Proteomes" id="UP000076947"/>
    </source>
</evidence>
<accession>A0A177IAY9</accession>
<proteinExistence type="predicted"/>
<evidence type="ECO:0000256" key="1">
    <source>
        <dbReference type="SAM" id="MobiDB-lite"/>
    </source>
</evidence>
<organism evidence="2 3">
    <name type="scientific">Corynebacterium stationis</name>
    <dbReference type="NCBI Taxonomy" id="1705"/>
    <lineage>
        <taxon>Bacteria</taxon>
        <taxon>Bacillati</taxon>
        <taxon>Actinomycetota</taxon>
        <taxon>Actinomycetes</taxon>
        <taxon>Mycobacteriales</taxon>
        <taxon>Corynebacteriaceae</taxon>
        <taxon>Corynebacterium</taxon>
    </lineage>
</organism>
<feature type="region of interest" description="Disordered" evidence="1">
    <location>
        <begin position="29"/>
        <end position="131"/>
    </location>
</feature>
<name>A0A177IAY9_9CORY</name>